<organism evidence="6 7">
    <name type="scientific">Besnoitia besnoiti</name>
    <name type="common">Apicomplexan protozoan</name>
    <dbReference type="NCBI Taxonomy" id="94643"/>
    <lineage>
        <taxon>Eukaryota</taxon>
        <taxon>Sar</taxon>
        <taxon>Alveolata</taxon>
        <taxon>Apicomplexa</taxon>
        <taxon>Conoidasida</taxon>
        <taxon>Coccidia</taxon>
        <taxon>Eucoccidiorida</taxon>
        <taxon>Eimeriorina</taxon>
        <taxon>Sarcocystidae</taxon>
        <taxon>Besnoitia</taxon>
    </lineage>
</organism>
<evidence type="ECO:0000313" key="6">
    <source>
        <dbReference type="EMBL" id="PFH32664.1"/>
    </source>
</evidence>
<proteinExistence type="predicted"/>
<dbReference type="SUPFAM" id="SSF56112">
    <property type="entry name" value="Protein kinase-like (PK-like)"/>
    <property type="match status" value="1"/>
</dbReference>
<evidence type="ECO:0000259" key="5">
    <source>
        <dbReference type="PROSITE" id="PS50011"/>
    </source>
</evidence>
<comment type="subunit">
    <text evidence="1">Monomer.</text>
</comment>
<evidence type="ECO:0000256" key="1">
    <source>
        <dbReference type="ARBA" id="ARBA00011245"/>
    </source>
</evidence>
<dbReference type="Pfam" id="PF00069">
    <property type="entry name" value="Pkinase"/>
    <property type="match status" value="1"/>
</dbReference>
<dbReference type="SMART" id="SM00220">
    <property type="entry name" value="S_TKc"/>
    <property type="match status" value="1"/>
</dbReference>
<feature type="region of interest" description="Disordered" evidence="4">
    <location>
        <begin position="19"/>
        <end position="79"/>
    </location>
</feature>
<feature type="compositionally biased region" description="Low complexity" evidence="4">
    <location>
        <begin position="132"/>
        <end position="149"/>
    </location>
</feature>
<evidence type="ECO:0000256" key="2">
    <source>
        <dbReference type="ARBA" id="ARBA00022741"/>
    </source>
</evidence>
<dbReference type="GO" id="GO:0005737">
    <property type="term" value="C:cytoplasm"/>
    <property type="evidence" value="ECO:0007669"/>
    <property type="project" value="TreeGrafter"/>
</dbReference>
<dbReference type="VEuPathDB" id="ToxoDB:BESB_012760"/>
<feature type="compositionally biased region" description="Basic and acidic residues" evidence="4">
    <location>
        <begin position="20"/>
        <end position="38"/>
    </location>
</feature>
<dbReference type="Gene3D" id="1.10.510.10">
    <property type="entry name" value="Transferase(Phosphotransferase) domain 1"/>
    <property type="match status" value="1"/>
</dbReference>
<dbReference type="Proteomes" id="UP000224006">
    <property type="component" value="Chromosome IX"/>
</dbReference>
<sequence>MSLPSLQDLLVKASSLLLKKGNDGDLQQRPRVQKEPSQHRGRTGTKQSMATARGSSSCAAGAGDRGGVDDQPKAWHQPGATSPAFLLQVRQRLMLPAAGLRHHVVNKETRDGGPSAATGRDIEAYDTTAEGSPSSAAPSRRPYSSRHPSCANGRSAPPCLWAITGHVSAFQDRSPLRAEGLHSHIPAVPLSASPGAVTHRPTHCSDQPPAREARRSGSRNIDCASAVAPSGAGRTSSPPMRSSFADSFHLGPQIGKGAYAPVHLATHRKSGNHVAVKIYEGFRSMNKDRKAVIVREIRVMRRLSHESIVKYAGIYNEANALYVLMQFLNGGSLHALVKNHENGKLSEDSARKLFRQICNAVNHMHSRSIVHRDLKLENILLDSAGRVKVIDFGFSSIVKDDTRCRMRCGTPSYMPPEILLKKEYDGFAADIWSLGVVLYAMLHGGYPFRGNGLKELYAKILQGDFPLSIHLSDAAQQLLCGMLTLQPVDRLTIEEILCHPW</sequence>
<dbReference type="PROSITE" id="PS00108">
    <property type="entry name" value="PROTEIN_KINASE_ST"/>
    <property type="match status" value="1"/>
</dbReference>
<comment type="caution">
    <text evidence="6">The sequence shown here is derived from an EMBL/GenBank/DDBJ whole genome shotgun (WGS) entry which is preliminary data.</text>
</comment>
<dbReference type="GeneID" id="40306338"/>
<keyword evidence="6" id="KW-0808">Transferase</keyword>
<dbReference type="AlphaFoldDB" id="A0A2A9M647"/>
<dbReference type="PROSITE" id="PS50011">
    <property type="entry name" value="PROTEIN_KINASE_DOM"/>
    <property type="match status" value="1"/>
</dbReference>
<accession>A0A2A9M647</accession>
<feature type="domain" description="Protein kinase" evidence="5">
    <location>
        <begin position="248"/>
        <end position="501"/>
    </location>
</feature>
<keyword evidence="3" id="KW-0067">ATP-binding</keyword>
<keyword evidence="2" id="KW-0547">Nucleotide-binding</keyword>
<evidence type="ECO:0000256" key="3">
    <source>
        <dbReference type="ARBA" id="ARBA00022840"/>
    </source>
</evidence>
<dbReference type="STRING" id="94643.A0A2A9M647"/>
<keyword evidence="7" id="KW-1185">Reference proteome</keyword>
<feature type="compositionally biased region" description="Low complexity" evidence="4">
    <location>
        <begin position="50"/>
        <end position="62"/>
    </location>
</feature>
<reference evidence="6 7" key="1">
    <citation type="submission" date="2017-09" db="EMBL/GenBank/DDBJ databases">
        <title>Genome sequencing of Besnoitia besnoiti strain Bb-Ger1.</title>
        <authorList>
            <person name="Schares G."/>
            <person name="Venepally P."/>
            <person name="Lorenzi H.A."/>
        </authorList>
    </citation>
    <scope>NUCLEOTIDE SEQUENCE [LARGE SCALE GENOMIC DNA]</scope>
    <source>
        <strain evidence="6 7">Bb-Ger1</strain>
    </source>
</reference>
<protein>
    <submittedName>
        <fullName evidence="6">Putative histone kinase SNF1</fullName>
    </submittedName>
</protein>
<dbReference type="InterPro" id="IPR000719">
    <property type="entry name" value="Prot_kinase_dom"/>
</dbReference>
<dbReference type="EMBL" id="NWUJ01000010">
    <property type="protein sequence ID" value="PFH32664.1"/>
    <property type="molecule type" value="Genomic_DNA"/>
</dbReference>
<name>A0A2A9M647_BESBE</name>
<dbReference type="GO" id="GO:0004674">
    <property type="term" value="F:protein serine/threonine kinase activity"/>
    <property type="evidence" value="ECO:0007669"/>
    <property type="project" value="TreeGrafter"/>
</dbReference>
<dbReference type="InterPro" id="IPR008271">
    <property type="entry name" value="Ser/Thr_kinase_AS"/>
</dbReference>
<dbReference type="RefSeq" id="XP_029216673.1">
    <property type="nucleotide sequence ID" value="XM_029360006.1"/>
</dbReference>
<dbReference type="FunFam" id="1.10.510.10:FF:000571">
    <property type="entry name" value="Maternal embryonic leucine zipper kinase"/>
    <property type="match status" value="1"/>
</dbReference>
<dbReference type="OrthoDB" id="345735at2759"/>
<evidence type="ECO:0000313" key="7">
    <source>
        <dbReference type="Proteomes" id="UP000224006"/>
    </source>
</evidence>
<dbReference type="PANTHER" id="PTHR24346:SF30">
    <property type="entry name" value="MATERNAL EMBRYONIC LEUCINE ZIPPER KINASE"/>
    <property type="match status" value="1"/>
</dbReference>
<feature type="region of interest" description="Disordered" evidence="4">
    <location>
        <begin position="191"/>
        <end position="241"/>
    </location>
</feature>
<feature type="region of interest" description="Disordered" evidence="4">
    <location>
        <begin position="105"/>
        <end position="151"/>
    </location>
</feature>
<dbReference type="KEGG" id="bbes:BESB_012760"/>
<dbReference type="InterPro" id="IPR011009">
    <property type="entry name" value="Kinase-like_dom_sf"/>
</dbReference>
<keyword evidence="6" id="KW-0418">Kinase</keyword>
<evidence type="ECO:0000256" key="4">
    <source>
        <dbReference type="SAM" id="MobiDB-lite"/>
    </source>
</evidence>
<dbReference type="GO" id="GO:0035556">
    <property type="term" value="P:intracellular signal transduction"/>
    <property type="evidence" value="ECO:0007669"/>
    <property type="project" value="TreeGrafter"/>
</dbReference>
<dbReference type="GO" id="GO:0005524">
    <property type="term" value="F:ATP binding"/>
    <property type="evidence" value="ECO:0007669"/>
    <property type="project" value="UniProtKB-KW"/>
</dbReference>
<gene>
    <name evidence="6" type="ORF">BESB_012760</name>
</gene>
<dbReference type="PANTHER" id="PTHR24346">
    <property type="entry name" value="MAP/MICROTUBULE AFFINITY-REGULATING KINASE"/>
    <property type="match status" value="1"/>
</dbReference>
<dbReference type="CDD" id="cd14003">
    <property type="entry name" value="STKc_AMPK-like"/>
    <property type="match status" value="1"/>
</dbReference>